<sequence>MKFDTFGMKAKLEDFFKKKEGREFTFDREKERLKVSEYGHFVTLSIPQIISRFESEGEDTFKKIAYYVDEGLEASQKEVSLIGQEEKIFPVIRAGSHPVKTKAGEKLFFEEHTAETKIFYVLDTGRSYKFITENDLIKADVSPIEIRMKAMANVRKLDTPLKKDTVSENDFYFLRTNDGYDASRVCNEKFLAEMRSQFTGEMVIAIPHQDVLILADIRNNTGYDVLAHMTLQFFAEGIVPVTSLPFVYNNGKLEPIFIMAKNRSKE</sequence>
<protein>
    <submittedName>
        <fullName evidence="1">Uncharacterized protein</fullName>
    </submittedName>
</protein>
<dbReference type="InterPro" id="IPR010838">
    <property type="entry name" value="DUF1444"/>
</dbReference>
<dbReference type="Pfam" id="PF07285">
    <property type="entry name" value="DUF1444"/>
    <property type="match status" value="1"/>
</dbReference>
<reference evidence="1 2" key="1">
    <citation type="submission" date="2012-12" db="EMBL/GenBank/DDBJ databases">
        <title>Novel taxa of Listeriaceae from agricultural environments in the United States.</title>
        <authorList>
            <person name="den Bakker H.C."/>
            <person name="Allred A."/>
            <person name="Warchocki S."/>
            <person name="Wright E.M."/>
            <person name="Burrell A."/>
            <person name="Nightingale K.K."/>
            <person name="Kephart D."/>
            <person name="Wiedmann M."/>
        </authorList>
    </citation>
    <scope>NUCLEOTIDE SEQUENCE [LARGE SCALE GENOMIC DNA]</scope>
    <source>
        <strain evidence="1 2">FSL S10-1203</strain>
    </source>
</reference>
<dbReference type="PATRIC" id="fig|1265822.4.peg.84"/>
<organism evidence="1 2">
    <name type="scientific">Listeria fleischmannii FSL S10-1203</name>
    <dbReference type="NCBI Taxonomy" id="1265822"/>
    <lineage>
        <taxon>Bacteria</taxon>
        <taxon>Bacillati</taxon>
        <taxon>Bacillota</taxon>
        <taxon>Bacilli</taxon>
        <taxon>Bacillales</taxon>
        <taxon>Listeriaceae</taxon>
        <taxon>Listeria</taxon>
    </lineage>
</organism>
<gene>
    <name evidence="1" type="ORF">MCOL2_00415</name>
</gene>
<proteinExistence type="predicted"/>
<dbReference type="AlphaFoldDB" id="W7DQZ2"/>
<comment type="caution">
    <text evidence="1">The sequence shown here is derived from an EMBL/GenBank/DDBJ whole genome shotgun (WGS) entry which is preliminary data.</text>
</comment>
<evidence type="ECO:0000313" key="1">
    <source>
        <dbReference type="EMBL" id="EUJ65481.1"/>
    </source>
</evidence>
<accession>W7DQZ2</accession>
<name>W7DQZ2_9LIST</name>
<dbReference type="NCBIfam" id="NF010189">
    <property type="entry name" value="PRK13668.1"/>
    <property type="match status" value="1"/>
</dbReference>
<dbReference type="EMBL" id="AODM01000002">
    <property type="protein sequence ID" value="EUJ65481.1"/>
    <property type="molecule type" value="Genomic_DNA"/>
</dbReference>
<dbReference type="Proteomes" id="UP000019241">
    <property type="component" value="Unassembled WGS sequence"/>
</dbReference>
<evidence type="ECO:0000313" key="2">
    <source>
        <dbReference type="Proteomes" id="UP000019241"/>
    </source>
</evidence>